<evidence type="ECO:0008006" key="3">
    <source>
        <dbReference type="Google" id="ProtNLM"/>
    </source>
</evidence>
<name>A0ABT6Y1W4_ALISE</name>
<accession>A0ABT6Y1W4</accession>
<organism evidence="1 2">
    <name type="scientific">Alicyclobacillus sendaiensis PA2</name>
    <dbReference type="NCBI Taxonomy" id="3029425"/>
    <lineage>
        <taxon>Bacteria</taxon>
        <taxon>Bacillati</taxon>
        <taxon>Bacillota</taxon>
        <taxon>Bacilli</taxon>
        <taxon>Bacillales</taxon>
        <taxon>Alicyclobacillaceae</taxon>
        <taxon>Alicyclobacillus</taxon>
    </lineage>
</organism>
<gene>
    <name evidence="1" type="ORF">QID03_14255</name>
</gene>
<dbReference type="RefSeq" id="WP_283204713.1">
    <property type="nucleotide sequence ID" value="NZ_JASGCB010000047.1"/>
</dbReference>
<sequence length="219" mass="25231">MDQDTFSGNVDNWGGGIIPAMRTNEVSTRGQSLSPMLANYDVIANEKDGFSGTVPFYHIYRFAKILRKLSPQGIGAWPALGPKEWLKKSVFLVPHRACPLAMLVDWLPEDARIVWLLRNWWDLEDYVLGWPIWHAGLEFRLWHPEIVIDEPVDWWLFEDGYPGANPATDWLLRQTGRKLISTRSPVVWRHVRNRVELGFENPDNHSFDGIAVSLLNQDL</sequence>
<evidence type="ECO:0000313" key="1">
    <source>
        <dbReference type="EMBL" id="MDI9261320.1"/>
    </source>
</evidence>
<dbReference type="Proteomes" id="UP001529245">
    <property type="component" value="Unassembled WGS sequence"/>
</dbReference>
<protein>
    <recommendedName>
        <fullName evidence="3">Sulfotransferase family protein</fullName>
    </recommendedName>
</protein>
<comment type="caution">
    <text evidence="1">The sequence shown here is derived from an EMBL/GenBank/DDBJ whole genome shotgun (WGS) entry which is preliminary data.</text>
</comment>
<reference evidence="1 2" key="1">
    <citation type="submission" date="2023-04" db="EMBL/GenBank/DDBJ databases">
        <title>A. sendaiensis sub sp. chiapanensis a novel subspecie with specific adaptation in bacterial cell wall isolated from an active volcano.</title>
        <authorList>
            <person name="Alvarez Gutierrez P.E."/>
            <person name="Ortiz Cortes L.Y."/>
        </authorList>
    </citation>
    <scope>NUCLEOTIDE SEQUENCE [LARGE SCALE GENOMIC DNA]</scope>
    <source>
        <strain evidence="1 2">PA2</strain>
    </source>
</reference>
<proteinExistence type="predicted"/>
<keyword evidence="2" id="KW-1185">Reference proteome</keyword>
<evidence type="ECO:0000313" key="2">
    <source>
        <dbReference type="Proteomes" id="UP001529245"/>
    </source>
</evidence>
<dbReference type="EMBL" id="JASGCB010000047">
    <property type="protein sequence ID" value="MDI9261320.1"/>
    <property type="molecule type" value="Genomic_DNA"/>
</dbReference>